<dbReference type="InterPro" id="IPR051407">
    <property type="entry name" value="Bact_OM_lipoprot/Surf_antigen"/>
</dbReference>
<feature type="signal peptide" evidence="3">
    <location>
        <begin position="1"/>
        <end position="22"/>
    </location>
</feature>
<evidence type="ECO:0000259" key="4">
    <source>
        <dbReference type="Pfam" id="PF05433"/>
    </source>
</evidence>
<dbReference type="GO" id="GO:0019867">
    <property type="term" value="C:outer membrane"/>
    <property type="evidence" value="ECO:0007669"/>
    <property type="project" value="InterPro"/>
</dbReference>
<dbReference type="AlphaFoldDB" id="A0A7S6UHT7"/>
<dbReference type="PANTHER" id="PTHR35603">
    <property type="match status" value="1"/>
</dbReference>
<dbReference type="EMBL" id="CP063656">
    <property type="protein sequence ID" value="QOW20573.1"/>
    <property type="molecule type" value="Genomic_DNA"/>
</dbReference>
<dbReference type="InterPro" id="IPR008816">
    <property type="entry name" value="Gly_zipper_2TM_dom"/>
</dbReference>
<comment type="subcellular location">
    <subcellularLocation>
        <location evidence="1">Membrane</location>
    </subcellularLocation>
</comment>
<gene>
    <name evidence="5" type="ORF">INQ41_06090</name>
</gene>
<dbReference type="KEGG" id="lcic:INQ41_06090"/>
<evidence type="ECO:0000256" key="1">
    <source>
        <dbReference type="ARBA" id="ARBA00004370"/>
    </source>
</evidence>
<sequence length="160" mass="16266">MNITKQRSITTAFVAAAALAMAGCATSPGYSSGGYNTQPAYGSQTSCQDCGTIVRIEHMGSTGSNVPNATGAVLGGVVGAVAGRELADDKSKGRRNTATVAGAAAGALAGNAIQNSVQGDIYRVHVRMDNGRTVSVDQKNVNGMREGSYVRVYGGAAHLR</sequence>
<proteinExistence type="predicted"/>
<dbReference type="PROSITE" id="PS51257">
    <property type="entry name" value="PROKAR_LIPOPROTEIN"/>
    <property type="match status" value="1"/>
</dbReference>
<dbReference type="Pfam" id="PF05433">
    <property type="entry name" value="Rick_17kDa_Anti"/>
    <property type="match status" value="1"/>
</dbReference>
<feature type="chain" id="PRO_5032651674" evidence="3">
    <location>
        <begin position="23"/>
        <end position="160"/>
    </location>
</feature>
<evidence type="ECO:0000256" key="3">
    <source>
        <dbReference type="SAM" id="SignalP"/>
    </source>
</evidence>
<evidence type="ECO:0000313" key="5">
    <source>
        <dbReference type="EMBL" id="QOW20573.1"/>
    </source>
</evidence>
<dbReference type="Proteomes" id="UP000594059">
    <property type="component" value="Chromosome"/>
</dbReference>
<dbReference type="RefSeq" id="WP_193987010.1">
    <property type="nucleotide sequence ID" value="NZ_CP063656.1"/>
</dbReference>
<accession>A0A7S6UHT7</accession>
<organism evidence="5 6">
    <name type="scientific">Novilysobacter ciconiae</name>
    <dbReference type="NCBI Taxonomy" id="2781022"/>
    <lineage>
        <taxon>Bacteria</taxon>
        <taxon>Pseudomonadati</taxon>
        <taxon>Pseudomonadota</taxon>
        <taxon>Gammaproteobacteria</taxon>
        <taxon>Lysobacterales</taxon>
        <taxon>Lysobacteraceae</taxon>
        <taxon>Novilysobacter</taxon>
    </lineage>
</organism>
<reference evidence="5 6" key="1">
    <citation type="submission" date="2020-10" db="EMBL/GenBank/DDBJ databases">
        <title>complete genome sequencing of Lysobacter sp. H21R20.</title>
        <authorList>
            <person name="Bae J.-W."/>
            <person name="Lee S.-Y."/>
        </authorList>
    </citation>
    <scope>NUCLEOTIDE SEQUENCE [LARGE SCALE GENOMIC DNA]</scope>
    <source>
        <strain evidence="5 6">H21R20</strain>
    </source>
</reference>
<evidence type="ECO:0000256" key="2">
    <source>
        <dbReference type="ARBA" id="ARBA00023136"/>
    </source>
</evidence>
<feature type="domain" description="Glycine zipper 2TM" evidence="4">
    <location>
        <begin position="71"/>
        <end position="114"/>
    </location>
</feature>
<name>A0A7S6UHT7_9GAMM</name>
<keyword evidence="2" id="KW-0472">Membrane</keyword>
<evidence type="ECO:0000313" key="6">
    <source>
        <dbReference type="Proteomes" id="UP000594059"/>
    </source>
</evidence>
<keyword evidence="3" id="KW-0732">Signal</keyword>
<keyword evidence="6" id="KW-1185">Reference proteome</keyword>
<dbReference type="PANTHER" id="PTHR35603:SF2">
    <property type="entry name" value="OUTER MEMBRANE LIPOPROTEIN"/>
    <property type="match status" value="1"/>
</dbReference>
<protein>
    <submittedName>
        <fullName evidence="5">Glycine zipper 2TM domain-containing protein</fullName>
    </submittedName>
</protein>